<keyword evidence="2" id="KW-1185">Reference proteome</keyword>
<dbReference type="EMBL" id="AFBR01000013">
    <property type="protein sequence ID" value="EGG57050.1"/>
    <property type="molecule type" value="Genomic_DNA"/>
</dbReference>
<gene>
    <name evidence="1" type="ORF">HMPREF9442_00409</name>
</gene>
<dbReference type="STRING" id="762982.HMPREF9442_00409"/>
<evidence type="ECO:0000313" key="1">
    <source>
        <dbReference type="EMBL" id="EGG57050.1"/>
    </source>
</evidence>
<dbReference type="Proteomes" id="UP000005546">
    <property type="component" value="Unassembled WGS sequence"/>
</dbReference>
<proteinExistence type="predicted"/>
<accession>F3QQG7</accession>
<protein>
    <submittedName>
        <fullName evidence="1">Uncharacterized protein</fullName>
    </submittedName>
</protein>
<organism evidence="1 2">
    <name type="scientific">Paraprevotella xylaniphila YIT 11841</name>
    <dbReference type="NCBI Taxonomy" id="762982"/>
    <lineage>
        <taxon>Bacteria</taxon>
        <taxon>Pseudomonadati</taxon>
        <taxon>Bacteroidota</taxon>
        <taxon>Bacteroidia</taxon>
        <taxon>Bacteroidales</taxon>
        <taxon>Prevotellaceae</taxon>
        <taxon>Paraprevotella</taxon>
    </lineage>
</organism>
<name>F3QQG7_9BACT</name>
<dbReference type="HOGENOM" id="CLU_2956465_0_0_10"/>
<comment type="caution">
    <text evidence="1">The sequence shown here is derived from an EMBL/GenBank/DDBJ whole genome shotgun (WGS) entry which is preliminary data.</text>
</comment>
<dbReference type="AlphaFoldDB" id="F3QQG7"/>
<sequence>MGKYRPFFYRNQGHFGMKRCFSLSESLFMPFFSDIRKRRSWQIHENNLYKYADLKCFPA</sequence>
<evidence type="ECO:0000313" key="2">
    <source>
        <dbReference type="Proteomes" id="UP000005546"/>
    </source>
</evidence>
<reference evidence="1 2" key="1">
    <citation type="submission" date="2011-02" db="EMBL/GenBank/DDBJ databases">
        <authorList>
            <person name="Weinstock G."/>
            <person name="Sodergren E."/>
            <person name="Clifton S."/>
            <person name="Fulton L."/>
            <person name="Fulton B."/>
            <person name="Courtney L."/>
            <person name="Fronick C."/>
            <person name="Harrison M."/>
            <person name="Strong C."/>
            <person name="Farmer C."/>
            <person name="Delahaunty K."/>
            <person name="Markovic C."/>
            <person name="Hall O."/>
            <person name="Minx P."/>
            <person name="Tomlinson C."/>
            <person name="Mitreva M."/>
            <person name="Hou S."/>
            <person name="Chen J."/>
            <person name="Wollam A."/>
            <person name="Pepin K.H."/>
            <person name="Johnson M."/>
            <person name="Bhonagiri V."/>
            <person name="Zhang X."/>
            <person name="Suruliraj S."/>
            <person name="Warren W."/>
            <person name="Chinwalla A."/>
            <person name="Mardis E.R."/>
            <person name="Wilson R.K."/>
        </authorList>
    </citation>
    <scope>NUCLEOTIDE SEQUENCE [LARGE SCALE GENOMIC DNA]</scope>
    <source>
        <strain evidence="1 2">YIT 11841</strain>
    </source>
</reference>